<gene>
    <name evidence="2" type="ORF">A3H64_00260</name>
</gene>
<keyword evidence="1" id="KW-0472">Membrane</keyword>
<accession>A0A1G2GXZ3</accession>
<evidence type="ECO:0000256" key="1">
    <source>
        <dbReference type="SAM" id="Phobius"/>
    </source>
</evidence>
<evidence type="ECO:0000313" key="2">
    <source>
        <dbReference type="EMBL" id="OGZ54851.1"/>
    </source>
</evidence>
<evidence type="ECO:0000313" key="3">
    <source>
        <dbReference type="Proteomes" id="UP000178186"/>
    </source>
</evidence>
<proteinExistence type="predicted"/>
<feature type="transmembrane region" description="Helical" evidence="1">
    <location>
        <begin position="21"/>
        <end position="38"/>
    </location>
</feature>
<dbReference type="EMBL" id="MHNY01000037">
    <property type="protein sequence ID" value="OGZ54851.1"/>
    <property type="molecule type" value="Genomic_DNA"/>
</dbReference>
<organism evidence="2 3">
    <name type="scientific">Candidatus Ryanbacteria bacterium RIFCSPLOWO2_02_FULL_45_11c</name>
    <dbReference type="NCBI Taxonomy" id="1802128"/>
    <lineage>
        <taxon>Bacteria</taxon>
        <taxon>Candidatus Ryaniibacteriota</taxon>
    </lineage>
</organism>
<keyword evidence="1" id="KW-0812">Transmembrane</keyword>
<evidence type="ECO:0008006" key="4">
    <source>
        <dbReference type="Google" id="ProtNLM"/>
    </source>
</evidence>
<reference evidence="2 3" key="1">
    <citation type="journal article" date="2016" name="Nat. Commun.">
        <title>Thousands of microbial genomes shed light on interconnected biogeochemical processes in an aquifer system.</title>
        <authorList>
            <person name="Anantharaman K."/>
            <person name="Brown C.T."/>
            <person name="Hug L.A."/>
            <person name="Sharon I."/>
            <person name="Castelle C.J."/>
            <person name="Probst A.J."/>
            <person name="Thomas B.C."/>
            <person name="Singh A."/>
            <person name="Wilkins M.J."/>
            <person name="Karaoz U."/>
            <person name="Brodie E.L."/>
            <person name="Williams K.H."/>
            <person name="Hubbard S.S."/>
            <person name="Banfield J.F."/>
        </authorList>
    </citation>
    <scope>NUCLEOTIDE SEQUENCE [LARGE SCALE GENOMIC DNA]</scope>
</reference>
<sequence length="78" mass="9029">MKRMRKQRTASETLRYFAKNIGIVVSLVLIWRGVWYVLDALDMVFFNNNHMITALGGVVLGLLMLYAPDKDLKEIEKL</sequence>
<comment type="caution">
    <text evidence="2">The sequence shown here is derived from an EMBL/GenBank/DDBJ whole genome shotgun (WGS) entry which is preliminary data.</text>
</comment>
<dbReference type="AlphaFoldDB" id="A0A1G2GXZ3"/>
<protein>
    <recommendedName>
        <fullName evidence="4">Peptidase S54 rhomboid domain-containing protein</fullName>
    </recommendedName>
</protein>
<name>A0A1G2GXZ3_9BACT</name>
<feature type="transmembrane region" description="Helical" evidence="1">
    <location>
        <begin position="50"/>
        <end position="67"/>
    </location>
</feature>
<keyword evidence="1" id="KW-1133">Transmembrane helix</keyword>
<dbReference type="Proteomes" id="UP000178186">
    <property type="component" value="Unassembled WGS sequence"/>
</dbReference>